<dbReference type="SUPFAM" id="SSF52266">
    <property type="entry name" value="SGNH hydrolase"/>
    <property type="match status" value="1"/>
</dbReference>
<name>A0ABS3JQM1_9BACT</name>
<accession>A0ABS3JQM1</accession>
<dbReference type="InterPro" id="IPR036514">
    <property type="entry name" value="SGNH_hydro_sf"/>
</dbReference>
<evidence type="ECO:0000313" key="2">
    <source>
        <dbReference type="EMBL" id="MBO0951748.1"/>
    </source>
</evidence>
<evidence type="ECO:0000259" key="1">
    <source>
        <dbReference type="Pfam" id="PF13472"/>
    </source>
</evidence>
<keyword evidence="3" id="KW-1185">Reference proteome</keyword>
<dbReference type="RefSeq" id="WP_207331691.1">
    <property type="nucleotide sequence ID" value="NZ_JAFMYW010000008.1"/>
</dbReference>
<dbReference type="EMBL" id="JAFMYW010000008">
    <property type="protein sequence ID" value="MBO0951748.1"/>
    <property type="molecule type" value="Genomic_DNA"/>
</dbReference>
<dbReference type="Gene3D" id="3.40.50.1110">
    <property type="entry name" value="SGNH hydrolase"/>
    <property type="match status" value="1"/>
</dbReference>
<comment type="caution">
    <text evidence="2">The sequence shown here is derived from an EMBL/GenBank/DDBJ whole genome shotgun (WGS) entry which is preliminary data.</text>
</comment>
<gene>
    <name evidence="2" type="ORF">J2I46_24410</name>
</gene>
<evidence type="ECO:0000313" key="3">
    <source>
        <dbReference type="Proteomes" id="UP000664628"/>
    </source>
</evidence>
<reference evidence="2 3" key="1">
    <citation type="submission" date="2021-03" db="EMBL/GenBank/DDBJ databases">
        <title>Fibrella sp. HMF5405 genome sequencing and assembly.</title>
        <authorList>
            <person name="Kang H."/>
            <person name="Kim H."/>
            <person name="Bae S."/>
            <person name="Joh K."/>
        </authorList>
    </citation>
    <scope>NUCLEOTIDE SEQUENCE [LARGE SCALE GENOMIC DNA]</scope>
    <source>
        <strain evidence="2 3">HMF5405</strain>
    </source>
</reference>
<dbReference type="InterPro" id="IPR013830">
    <property type="entry name" value="SGNH_hydro"/>
</dbReference>
<protein>
    <submittedName>
        <fullName evidence="2">GDSL family lipase</fullName>
    </submittedName>
</protein>
<organism evidence="2 3">
    <name type="scientific">Fibrella forsythiae</name>
    <dbReference type="NCBI Taxonomy" id="2817061"/>
    <lineage>
        <taxon>Bacteria</taxon>
        <taxon>Pseudomonadati</taxon>
        <taxon>Bacteroidota</taxon>
        <taxon>Cytophagia</taxon>
        <taxon>Cytophagales</taxon>
        <taxon>Spirosomataceae</taxon>
        <taxon>Fibrella</taxon>
    </lineage>
</organism>
<dbReference type="Proteomes" id="UP000664628">
    <property type="component" value="Unassembled WGS sequence"/>
</dbReference>
<sequence>MVLFEEEVRELERRISTYPRGGTVFYGSSSMRLWDTLEQDFPEVQPINVGFGGSTLAACAWHFERLVVPAQPRALVLYAGDNDLAEGRQPEEVCLFFYALAEKIQHHLPNVPVTFLSIKPSPARWALVDQIRTTNILIAEAIEDMPTFQFVDATSVMLTKDGQPERDLYQMDGLHLSPIGYARWREQLILHANALKPSAAVLA</sequence>
<feature type="domain" description="SGNH hydrolase-type esterase" evidence="1">
    <location>
        <begin position="30"/>
        <end position="183"/>
    </location>
</feature>
<proteinExistence type="predicted"/>
<dbReference type="Pfam" id="PF13472">
    <property type="entry name" value="Lipase_GDSL_2"/>
    <property type="match status" value="1"/>
</dbReference>